<dbReference type="AlphaFoldDB" id="A0A1X7GMC7"/>
<evidence type="ECO:0000313" key="3">
    <source>
        <dbReference type="EMBL" id="SMF71955.1"/>
    </source>
</evidence>
<reference evidence="4" key="1">
    <citation type="submission" date="2017-04" db="EMBL/GenBank/DDBJ databases">
        <authorList>
            <person name="Varghese N."/>
            <person name="Submissions S."/>
        </authorList>
    </citation>
    <scope>NUCLEOTIDE SEQUENCE [LARGE SCALE GENOMIC DNA]</scope>
    <source>
        <strain evidence="4">Ballard 720</strain>
    </source>
</reference>
<evidence type="ECO:0000256" key="1">
    <source>
        <dbReference type="PROSITE-ProRule" id="PRU00703"/>
    </source>
</evidence>
<dbReference type="Proteomes" id="UP000192911">
    <property type="component" value="Unassembled WGS sequence"/>
</dbReference>
<feature type="domain" description="CBS" evidence="2">
    <location>
        <begin position="246"/>
        <end position="303"/>
    </location>
</feature>
<name>A0A1X7GMC7_TRICW</name>
<dbReference type="InterPro" id="IPR007065">
    <property type="entry name" value="HPP"/>
</dbReference>
<dbReference type="PANTHER" id="PTHR33741">
    <property type="entry name" value="TRANSMEMBRANE PROTEIN DDB_G0269096-RELATED"/>
    <property type="match status" value="1"/>
</dbReference>
<dbReference type="EMBL" id="FXAH01000016">
    <property type="protein sequence ID" value="SMF71955.1"/>
    <property type="molecule type" value="Genomic_DNA"/>
</dbReference>
<keyword evidence="1" id="KW-0129">CBS domain</keyword>
<proteinExistence type="predicted"/>
<dbReference type="Pfam" id="PF04982">
    <property type="entry name" value="TM_HPP"/>
    <property type="match status" value="1"/>
</dbReference>
<dbReference type="InterPro" id="IPR000644">
    <property type="entry name" value="CBS_dom"/>
</dbReference>
<organism evidence="3 4">
    <name type="scientific">Trinickia caryophylli</name>
    <name type="common">Paraburkholderia caryophylli</name>
    <dbReference type="NCBI Taxonomy" id="28094"/>
    <lineage>
        <taxon>Bacteria</taxon>
        <taxon>Pseudomonadati</taxon>
        <taxon>Pseudomonadota</taxon>
        <taxon>Betaproteobacteria</taxon>
        <taxon>Burkholderiales</taxon>
        <taxon>Burkholderiaceae</taxon>
        <taxon>Trinickia</taxon>
    </lineage>
</organism>
<keyword evidence="4" id="KW-1185">Reference proteome</keyword>
<sequence length="386" mass="41265">MTVFRLAFVRWLLSFTPAAVNIPWRERARSCVGALIGIGITGASMHWLLGADTRVPLLVAPMGASAVLLFAVPASPLAQPWSLIGGNIVSATLGVIASQCFGDPVVAAAFAVAAATCAMFALRCVHPPSGAVALTAVLGGPSVHALGFRFVAEPIALQSFVLLSAAIVYHTVTGHRYPHTKRGNAEANRQHDAGATGITRADIEALVRQRGELIDVAADDLQTLLHEAQLLAYARSFSDMTCADIMSREVVSVAPDTTAAAAWRQLERHRIKALPVVDEARRVVGIVTRTDFVGRTAFGLRRMRASRFSFKRDGATSRRVDEIMTPAVCTVDASVPVGKLIPLFAHYGHHHIPVLDRSKRLAGMITQSDLIGGLHRQTLAGQLRSA</sequence>
<dbReference type="SUPFAM" id="SSF54631">
    <property type="entry name" value="CBS-domain pair"/>
    <property type="match status" value="1"/>
</dbReference>
<dbReference type="CDD" id="cd04600">
    <property type="entry name" value="CBS_pair_HPP_assoc"/>
    <property type="match status" value="1"/>
</dbReference>
<dbReference type="InterPro" id="IPR046342">
    <property type="entry name" value="CBS_dom_sf"/>
</dbReference>
<gene>
    <name evidence="3" type="ORF">SAMN06295900_116159</name>
</gene>
<dbReference type="InterPro" id="IPR058581">
    <property type="entry name" value="TM_HPP"/>
</dbReference>
<accession>A0A1X7GMC7</accession>
<dbReference type="PANTHER" id="PTHR33741:SF5">
    <property type="entry name" value="TRANSMEMBRANE PROTEIN DDB_G0269096-RELATED"/>
    <property type="match status" value="1"/>
</dbReference>
<dbReference type="SMART" id="SM00116">
    <property type="entry name" value="CBS"/>
    <property type="match status" value="2"/>
</dbReference>
<dbReference type="Gene3D" id="3.10.580.10">
    <property type="entry name" value="CBS-domain"/>
    <property type="match status" value="1"/>
</dbReference>
<feature type="domain" description="CBS" evidence="2">
    <location>
        <begin position="324"/>
        <end position="381"/>
    </location>
</feature>
<dbReference type="STRING" id="28094.SAMN06295900_116159"/>
<dbReference type="Pfam" id="PF00571">
    <property type="entry name" value="CBS"/>
    <property type="match status" value="2"/>
</dbReference>
<dbReference type="PROSITE" id="PS51371">
    <property type="entry name" value="CBS"/>
    <property type="match status" value="2"/>
</dbReference>
<evidence type="ECO:0000313" key="4">
    <source>
        <dbReference type="Proteomes" id="UP000192911"/>
    </source>
</evidence>
<evidence type="ECO:0000259" key="2">
    <source>
        <dbReference type="PROSITE" id="PS51371"/>
    </source>
</evidence>
<protein>
    <submittedName>
        <fullName evidence="3">CBS domain-containing membrane protein</fullName>
    </submittedName>
</protein>